<evidence type="ECO:0000313" key="2">
    <source>
        <dbReference type="Proteomes" id="UP000886523"/>
    </source>
</evidence>
<evidence type="ECO:0000313" key="1">
    <source>
        <dbReference type="EMBL" id="KAF9510201.1"/>
    </source>
</evidence>
<accession>A0A9P6DPM9</accession>
<dbReference type="EMBL" id="MU129021">
    <property type="protein sequence ID" value="KAF9510201.1"/>
    <property type="molecule type" value="Genomic_DNA"/>
</dbReference>
<gene>
    <name evidence="1" type="ORF">BS47DRAFT_1364742</name>
</gene>
<dbReference type="Proteomes" id="UP000886523">
    <property type="component" value="Unassembled WGS sequence"/>
</dbReference>
<sequence length="163" mass="17781">MVGFVPTGNKTIMQVWIIRIEGSMAILNVRVPECYKNADLANGGIIDGDIFAFNIPNHHCHQHGFNHLSSPFEYQGMNWEYITGKEVFIKQPGQPYRGALKGGTLDDLDSPMGMGALDNIPLHYTASSPMGAQDQGEVPGIDGWACRDPNRVKKLGPGPMISA</sequence>
<reference evidence="1" key="1">
    <citation type="journal article" date="2020" name="Nat. Commun.">
        <title>Large-scale genome sequencing of mycorrhizal fungi provides insights into the early evolution of symbiotic traits.</title>
        <authorList>
            <person name="Miyauchi S."/>
            <person name="Kiss E."/>
            <person name="Kuo A."/>
            <person name="Drula E."/>
            <person name="Kohler A."/>
            <person name="Sanchez-Garcia M."/>
            <person name="Morin E."/>
            <person name="Andreopoulos B."/>
            <person name="Barry K.W."/>
            <person name="Bonito G."/>
            <person name="Buee M."/>
            <person name="Carver A."/>
            <person name="Chen C."/>
            <person name="Cichocki N."/>
            <person name="Clum A."/>
            <person name="Culley D."/>
            <person name="Crous P.W."/>
            <person name="Fauchery L."/>
            <person name="Girlanda M."/>
            <person name="Hayes R.D."/>
            <person name="Keri Z."/>
            <person name="LaButti K."/>
            <person name="Lipzen A."/>
            <person name="Lombard V."/>
            <person name="Magnuson J."/>
            <person name="Maillard F."/>
            <person name="Murat C."/>
            <person name="Nolan M."/>
            <person name="Ohm R.A."/>
            <person name="Pangilinan J."/>
            <person name="Pereira M.F."/>
            <person name="Perotto S."/>
            <person name="Peter M."/>
            <person name="Pfister S."/>
            <person name="Riley R."/>
            <person name="Sitrit Y."/>
            <person name="Stielow J.B."/>
            <person name="Szollosi G."/>
            <person name="Zifcakova L."/>
            <person name="Stursova M."/>
            <person name="Spatafora J.W."/>
            <person name="Tedersoo L."/>
            <person name="Vaario L.M."/>
            <person name="Yamada A."/>
            <person name="Yan M."/>
            <person name="Wang P."/>
            <person name="Xu J."/>
            <person name="Bruns T."/>
            <person name="Baldrian P."/>
            <person name="Vilgalys R."/>
            <person name="Dunand C."/>
            <person name="Henrissat B."/>
            <person name="Grigoriev I.V."/>
            <person name="Hibbett D."/>
            <person name="Nagy L.G."/>
            <person name="Martin F.M."/>
        </authorList>
    </citation>
    <scope>NUCLEOTIDE SEQUENCE</scope>
    <source>
        <strain evidence="1">UP504</strain>
    </source>
</reference>
<protein>
    <submittedName>
        <fullName evidence="1">Uncharacterized protein</fullName>
    </submittedName>
</protein>
<keyword evidence="2" id="KW-1185">Reference proteome</keyword>
<dbReference type="AlphaFoldDB" id="A0A9P6DPM9"/>
<name>A0A9P6DPM9_9AGAM</name>
<organism evidence="1 2">
    <name type="scientific">Hydnum rufescens UP504</name>
    <dbReference type="NCBI Taxonomy" id="1448309"/>
    <lineage>
        <taxon>Eukaryota</taxon>
        <taxon>Fungi</taxon>
        <taxon>Dikarya</taxon>
        <taxon>Basidiomycota</taxon>
        <taxon>Agaricomycotina</taxon>
        <taxon>Agaricomycetes</taxon>
        <taxon>Cantharellales</taxon>
        <taxon>Hydnaceae</taxon>
        <taxon>Hydnum</taxon>
    </lineage>
</organism>
<comment type="caution">
    <text evidence="1">The sequence shown here is derived from an EMBL/GenBank/DDBJ whole genome shotgun (WGS) entry which is preliminary data.</text>
</comment>
<proteinExistence type="predicted"/>